<dbReference type="RefSeq" id="WP_187708207.1">
    <property type="nucleotide sequence ID" value="NZ_CP060782.1"/>
</dbReference>
<feature type="region of interest" description="Disordered" evidence="1">
    <location>
        <begin position="48"/>
        <end position="67"/>
    </location>
</feature>
<feature type="domain" description="HNH" evidence="2">
    <location>
        <begin position="15"/>
        <end position="52"/>
    </location>
</feature>
<name>A0ABX6T5U7_9SPHN</name>
<dbReference type="GO" id="GO:0004519">
    <property type="term" value="F:endonuclease activity"/>
    <property type="evidence" value="ECO:0007669"/>
    <property type="project" value="UniProtKB-KW"/>
</dbReference>
<reference evidence="3 4" key="1">
    <citation type="submission" date="2020-08" db="EMBL/GenBank/DDBJ databases">
        <title>Genome sequence of Sphingomonas sediminicola KACC 15039T.</title>
        <authorList>
            <person name="Hyun D.-W."/>
            <person name="Bae J.-W."/>
        </authorList>
    </citation>
    <scope>NUCLEOTIDE SEQUENCE [LARGE SCALE GENOMIC DNA]</scope>
    <source>
        <strain evidence="3 4">KACC 15039</strain>
    </source>
</reference>
<sequence length="67" mass="7734">MLELRLSDALWRAPFNTRRSATIEHVLAQANGGTDDLDNLRLCHKGCNRHLGTNPPEQKERMRPRRV</sequence>
<keyword evidence="4" id="KW-1185">Reference proteome</keyword>
<evidence type="ECO:0000259" key="2">
    <source>
        <dbReference type="Pfam" id="PF01844"/>
    </source>
</evidence>
<evidence type="ECO:0000256" key="1">
    <source>
        <dbReference type="SAM" id="MobiDB-lite"/>
    </source>
</evidence>
<gene>
    <name evidence="3" type="ORF">H9L14_11490</name>
</gene>
<dbReference type="Proteomes" id="UP000516105">
    <property type="component" value="Chromosome"/>
</dbReference>
<dbReference type="Pfam" id="PF01844">
    <property type="entry name" value="HNH"/>
    <property type="match status" value="1"/>
</dbReference>
<dbReference type="InterPro" id="IPR003615">
    <property type="entry name" value="HNH_nuc"/>
</dbReference>
<accession>A0ABX6T5U7</accession>
<protein>
    <submittedName>
        <fullName evidence="3">HNH endonuclease</fullName>
    </submittedName>
</protein>
<evidence type="ECO:0000313" key="3">
    <source>
        <dbReference type="EMBL" id="QNP45251.1"/>
    </source>
</evidence>
<dbReference type="Gene3D" id="1.10.30.50">
    <property type="match status" value="1"/>
</dbReference>
<dbReference type="InterPro" id="IPR002711">
    <property type="entry name" value="HNH"/>
</dbReference>
<keyword evidence="3" id="KW-0540">Nuclease</keyword>
<keyword evidence="3" id="KW-0378">Hydrolase</keyword>
<dbReference type="CDD" id="cd00085">
    <property type="entry name" value="HNHc"/>
    <property type="match status" value="1"/>
</dbReference>
<dbReference type="EMBL" id="CP060782">
    <property type="protein sequence ID" value="QNP45251.1"/>
    <property type="molecule type" value="Genomic_DNA"/>
</dbReference>
<evidence type="ECO:0000313" key="4">
    <source>
        <dbReference type="Proteomes" id="UP000516105"/>
    </source>
</evidence>
<organism evidence="3 4">
    <name type="scientific">Sphingomonas sediminicola</name>
    <dbReference type="NCBI Taxonomy" id="386874"/>
    <lineage>
        <taxon>Bacteria</taxon>
        <taxon>Pseudomonadati</taxon>
        <taxon>Pseudomonadota</taxon>
        <taxon>Alphaproteobacteria</taxon>
        <taxon>Sphingomonadales</taxon>
        <taxon>Sphingomonadaceae</taxon>
        <taxon>Sphingomonas</taxon>
    </lineage>
</organism>
<keyword evidence="3" id="KW-0255">Endonuclease</keyword>
<proteinExistence type="predicted"/>